<name>A0A9Q1Q8F4_9CARY</name>
<comment type="caution">
    <text evidence="1">The sequence shown here is derived from an EMBL/GenBank/DDBJ whole genome shotgun (WGS) entry which is preliminary data.</text>
</comment>
<dbReference type="EMBL" id="JAKOGI010000658">
    <property type="protein sequence ID" value="KAJ8431880.1"/>
    <property type="molecule type" value="Genomic_DNA"/>
</dbReference>
<accession>A0A9Q1Q8F4</accession>
<proteinExistence type="predicted"/>
<protein>
    <submittedName>
        <fullName evidence="1">Uncharacterized protein</fullName>
    </submittedName>
</protein>
<evidence type="ECO:0000313" key="2">
    <source>
        <dbReference type="Proteomes" id="UP001153076"/>
    </source>
</evidence>
<dbReference type="Proteomes" id="UP001153076">
    <property type="component" value="Unassembled WGS sequence"/>
</dbReference>
<sequence length="174" mass="19205">MANLSQLFCSSLTAIGAHSQVYHREYKGQAVALKVIKSPEGSKSIRDGLEKHFSWDRNTFILDHLLEPAMSSHSLIDTPKADMPHQTSQSTVSKVPEPMSMHKTLCNMRNNRVQYPATNHEIAAKPLLKISGSFSGLGTGSINESEFRSCSKRHSGRWTPSSTALTIKLLIGEL</sequence>
<gene>
    <name evidence="1" type="ORF">Cgig2_001572</name>
</gene>
<organism evidence="1 2">
    <name type="scientific">Carnegiea gigantea</name>
    <dbReference type="NCBI Taxonomy" id="171969"/>
    <lineage>
        <taxon>Eukaryota</taxon>
        <taxon>Viridiplantae</taxon>
        <taxon>Streptophyta</taxon>
        <taxon>Embryophyta</taxon>
        <taxon>Tracheophyta</taxon>
        <taxon>Spermatophyta</taxon>
        <taxon>Magnoliopsida</taxon>
        <taxon>eudicotyledons</taxon>
        <taxon>Gunneridae</taxon>
        <taxon>Pentapetalae</taxon>
        <taxon>Caryophyllales</taxon>
        <taxon>Cactineae</taxon>
        <taxon>Cactaceae</taxon>
        <taxon>Cactoideae</taxon>
        <taxon>Echinocereeae</taxon>
        <taxon>Carnegiea</taxon>
    </lineage>
</organism>
<reference evidence="1" key="1">
    <citation type="submission" date="2022-04" db="EMBL/GenBank/DDBJ databases">
        <title>Carnegiea gigantea Genome sequencing and assembly v2.</title>
        <authorList>
            <person name="Copetti D."/>
            <person name="Sanderson M.J."/>
            <person name="Burquez A."/>
            <person name="Wojciechowski M.F."/>
        </authorList>
    </citation>
    <scope>NUCLEOTIDE SEQUENCE</scope>
    <source>
        <strain evidence="1">SGP5-SGP5p</strain>
        <tissue evidence="1">Aerial part</tissue>
    </source>
</reference>
<keyword evidence="2" id="KW-1185">Reference proteome</keyword>
<dbReference type="AlphaFoldDB" id="A0A9Q1Q8F4"/>
<evidence type="ECO:0000313" key="1">
    <source>
        <dbReference type="EMBL" id="KAJ8431880.1"/>
    </source>
</evidence>